<dbReference type="InterPro" id="IPR014746">
    <property type="entry name" value="Gln_synth/guanido_kin_cat_dom"/>
</dbReference>
<dbReference type="PANTHER" id="PTHR36510:SF3">
    <property type="entry name" value="CONSERVED PROTEIN"/>
    <property type="match status" value="1"/>
</dbReference>
<dbReference type="InterPro" id="IPR050141">
    <property type="entry name" value="GCL_type2/YbdK_subfam"/>
</dbReference>
<dbReference type="SUPFAM" id="SSF54631">
    <property type="entry name" value="CBS-domain pair"/>
    <property type="match status" value="1"/>
</dbReference>
<dbReference type="PROSITE" id="PS51371">
    <property type="entry name" value="CBS"/>
    <property type="match status" value="2"/>
</dbReference>
<dbReference type="EMBL" id="LJXT01000064">
    <property type="protein sequence ID" value="KPQ14449.1"/>
    <property type="molecule type" value="Genomic_DNA"/>
</dbReference>
<dbReference type="SUPFAM" id="SSF55931">
    <property type="entry name" value="Glutamine synthetase/guanido kinase"/>
    <property type="match status" value="1"/>
</dbReference>
<dbReference type="SMART" id="SM00116">
    <property type="entry name" value="CBS"/>
    <property type="match status" value="2"/>
</dbReference>
<dbReference type="CDD" id="cd04584">
    <property type="entry name" value="CBS_pair_AcuB_like"/>
    <property type="match status" value="1"/>
</dbReference>
<dbReference type="Gene3D" id="3.30.590.20">
    <property type="match status" value="1"/>
</dbReference>
<feature type="domain" description="CBS" evidence="2">
    <location>
        <begin position="602"/>
        <end position="653"/>
    </location>
</feature>
<accession>A0A0P8A9F5</accession>
<dbReference type="Pfam" id="PF04107">
    <property type="entry name" value="GCS2"/>
    <property type="match status" value="1"/>
</dbReference>
<reference evidence="3 4" key="1">
    <citation type="submission" date="2015-09" db="EMBL/GenBank/DDBJ databases">
        <title>Identification and resolution of microdiversity through metagenomic sequencing of parallel consortia.</title>
        <authorList>
            <person name="Nelson W.C."/>
            <person name="Romine M.F."/>
            <person name="Lindemann S.R."/>
        </authorList>
    </citation>
    <scope>NUCLEOTIDE SEQUENCE [LARGE SCALE GENOMIC DNA]</scope>
    <source>
        <strain evidence="3">HL-49</strain>
    </source>
</reference>
<protein>
    <submittedName>
        <fullName evidence="3">CBS domain protein</fullName>
    </submittedName>
</protein>
<dbReference type="PANTHER" id="PTHR36510">
    <property type="entry name" value="GLUTAMATE--CYSTEINE LIGASE 2-RELATED"/>
    <property type="match status" value="1"/>
</dbReference>
<evidence type="ECO:0000313" key="4">
    <source>
        <dbReference type="Proteomes" id="UP000050421"/>
    </source>
</evidence>
<dbReference type="InterPro" id="IPR046342">
    <property type="entry name" value="CBS_dom_sf"/>
</dbReference>
<dbReference type="GO" id="GO:0016879">
    <property type="term" value="F:ligase activity, forming carbon-nitrogen bonds"/>
    <property type="evidence" value="ECO:0007669"/>
    <property type="project" value="TreeGrafter"/>
</dbReference>
<dbReference type="InterPro" id="IPR000644">
    <property type="entry name" value="CBS_dom"/>
</dbReference>
<keyword evidence="1" id="KW-0129">CBS domain</keyword>
<dbReference type="Gene3D" id="3.10.580.10">
    <property type="entry name" value="CBS-domain"/>
    <property type="match status" value="1"/>
</dbReference>
<dbReference type="Pfam" id="PF00571">
    <property type="entry name" value="CBS"/>
    <property type="match status" value="2"/>
</dbReference>
<evidence type="ECO:0000259" key="2">
    <source>
        <dbReference type="PROSITE" id="PS51371"/>
    </source>
</evidence>
<dbReference type="eggNOG" id="COG0517">
    <property type="taxonomic scope" value="Bacteria"/>
</dbReference>
<dbReference type="PATRIC" id="fig|1305737.6.peg.2754"/>
<dbReference type="Proteomes" id="UP000050421">
    <property type="component" value="Unassembled WGS sequence"/>
</dbReference>
<name>A0A0P8A9F5_9BACT</name>
<gene>
    <name evidence="3" type="ORF">HLUCCX10_10645</name>
</gene>
<sequence length="653" mass="74709">MLEFYQIIYDLDLQEGTSAYRLSFHLNSYPMGDHQVSLDNNAEARNLFINHLLEDLQALDQLVKKDLLEKGVTRIGAEQEFCLINEHYRPSNQAAAVLEDVQDEHFTTELAKYNLEINLDPILFEGDCFEKMESQLLELLEKAKKSSEKFGDRVLLTGILPTITMDELSLEYMTENPRYLALNTLMRKARGGNFRMSFMGADELSIVHDSVMFEACNTSFQMHLQIQPDDFESAYNWAQAISGPVLAVCVNSPLLLGKELWNETRIALFQQSIDTRKVSKAHITKQARVSFGNSWEKGNIVDYFKKQLSSYRILLTKEIEQNALEELEAGRIPKLKALNLQNGTIYRWNRPCYGVLNGKPGLRIENRYIPAGPTARDEIANFAFWAGLMQGRPKEYDNLPEQMEFEEAKSNFVRAARYGNETCLNWMGKSIPASELIIKELLPLAAAGLQKMGLTQESIDKYLGIIRDRCQKQTGSQWMIKNFRHLKMKHKTDDAIVALTQAIYENQQDETPVHQWPETHHFEAFETKAGKVGHIMTTMLVTADSLDSAKLTLEFMHWNRIHHLPIVDNRERLVGIITYSHLRQFWDKIHDTSSELLAKDIMVNEVIVAKPSTPIKDAIELMKEKEIGCLPVVQNGYLVGIITTKDLENIKSV</sequence>
<evidence type="ECO:0000256" key="1">
    <source>
        <dbReference type="PROSITE-ProRule" id="PRU00703"/>
    </source>
</evidence>
<dbReference type="STRING" id="1305737.GCA_000526355_01547"/>
<evidence type="ECO:0000313" key="3">
    <source>
        <dbReference type="EMBL" id="KPQ14449.1"/>
    </source>
</evidence>
<comment type="caution">
    <text evidence="3">The sequence shown here is derived from an EMBL/GenBank/DDBJ whole genome shotgun (WGS) entry which is preliminary data.</text>
</comment>
<proteinExistence type="predicted"/>
<dbReference type="AlphaFoldDB" id="A0A0P8A9F5"/>
<organism evidence="3 4">
    <name type="scientific">Algoriphagus marincola HL-49</name>
    <dbReference type="NCBI Taxonomy" id="1305737"/>
    <lineage>
        <taxon>Bacteria</taxon>
        <taxon>Pseudomonadati</taxon>
        <taxon>Bacteroidota</taxon>
        <taxon>Cytophagia</taxon>
        <taxon>Cytophagales</taxon>
        <taxon>Cyclobacteriaceae</taxon>
        <taxon>Algoriphagus</taxon>
    </lineage>
</organism>
<feature type="domain" description="CBS" evidence="2">
    <location>
        <begin position="536"/>
        <end position="592"/>
    </location>
</feature>
<dbReference type="InterPro" id="IPR006336">
    <property type="entry name" value="GCS2"/>
</dbReference>